<dbReference type="AlphaFoldDB" id="A0AAV0UMC0"/>
<gene>
    <name evidence="1" type="ORF">PFR002_LOCUS8339</name>
</gene>
<evidence type="ECO:0000313" key="1">
    <source>
        <dbReference type="EMBL" id="CAI5737333.1"/>
    </source>
</evidence>
<comment type="caution">
    <text evidence="1">The sequence shown here is derived from an EMBL/GenBank/DDBJ whole genome shotgun (WGS) entry which is preliminary data.</text>
</comment>
<accession>A0AAV0UMC0</accession>
<name>A0AAV0UMC0_9STRA</name>
<dbReference type="EMBL" id="CANTFK010000983">
    <property type="protein sequence ID" value="CAI5737333.1"/>
    <property type="molecule type" value="Genomic_DNA"/>
</dbReference>
<evidence type="ECO:0000313" key="2">
    <source>
        <dbReference type="Proteomes" id="UP001159659"/>
    </source>
</evidence>
<sequence length="132" mass="14472">MMQQAAATSLDSDPIAILSSTESTYSMVFGMAVDDSICRFESHPDPTLPDLATISRTVVLHPNLLCNQSTPPDAVYLKFGINVVVSDLTDDLNEYTYVASGSVQRLLRRVKKISRMRTPVAELHSSSARGRL</sequence>
<protein>
    <submittedName>
        <fullName evidence="1">Uncharacterized protein</fullName>
    </submittedName>
</protein>
<proteinExistence type="predicted"/>
<organism evidence="1 2">
    <name type="scientific">Peronospora farinosa</name>
    <dbReference type="NCBI Taxonomy" id="134698"/>
    <lineage>
        <taxon>Eukaryota</taxon>
        <taxon>Sar</taxon>
        <taxon>Stramenopiles</taxon>
        <taxon>Oomycota</taxon>
        <taxon>Peronosporomycetes</taxon>
        <taxon>Peronosporales</taxon>
        <taxon>Peronosporaceae</taxon>
        <taxon>Peronospora</taxon>
    </lineage>
</organism>
<reference evidence="1" key="1">
    <citation type="submission" date="2022-12" db="EMBL/GenBank/DDBJ databases">
        <authorList>
            <person name="Webb A."/>
        </authorList>
    </citation>
    <scope>NUCLEOTIDE SEQUENCE</scope>
    <source>
        <strain evidence="1">Pf2</strain>
    </source>
</reference>
<dbReference type="Proteomes" id="UP001159659">
    <property type="component" value="Unassembled WGS sequence"/>
</dbReference>